<dbReference type="Proteomes" id="UP001551584">
    <property type="component" value="Unassembled WGS sequence"/>
</dbReference>
<reference evidence="1 2" key="1">
    <citation type="submission" date="2024-06" db="EMBL/GenBank/DDBJ databases">
        <title>The Natural Products Discovery Center: Release of the First 8490 Sequenced Strains for Exploring Actinobacteria Biosynthetic Diversity.</title>
        <authorList>
            <person name="Kalkreuter E."/>
            <person name="Kautsar S.A."/>
            <person name="Yang D."/>
            <person name="Bader C.D."/>
            <person name="Teijaro C.N."/>
            <person name="Fluegel L."/>
            <person name="Davis C.M."/>
            <person name="Simpson J.R."/>
            <person name="Lauterbach L."/>
            <person name="Steele A.D."/>
            <person name="Gui C."/>
            <person name="Meng S."/>
            <person name="Li G."/>
            <person name="Viehrig K."/>
            <person name="Ye F."/>
            <person name="Su P."/>
            <person name="Kiefer A.F."/>
            <person name="Nichols A."/>
            <person name="Cepeda A.J."/>
            <person name="Yan W."/>
            <person name="Fan B."/>
            <person name="Jiang Y."/>
            <person name="Adhikari A."/>
            <person name="Zheng C.-J."/>
            <person name="Schuster L."/>
            <person name="Cowan T.M."/>
            <person name="Smanski M.J."/>
            <person name="Chevrette M.G."/>
            <person name="De Carvalho L.P.S."/>
            <person name="Shen B."/>
        </authorList>
    </citation>
    <scope>NUCLEOTIDE SEQUENCE [LARGE SCALE GENOMIC DNA]</scope>
    <source>
        <strain evidence="1 2">NPDC048117</strain>
    </source>
</reference>
<comment type="caution">
    <text evidence="1">The sequence shown here is derived from an EMBL/GenBank/DDBJ whole genome shotgun (WGS) entry which is preliminary data.</text>
</comment>
<gene>
    <name evidence="1" type="ORF">AB0D95_16430</name>
</gene>
<dbReference type="RefSeq" id="WP_359273229.1">
    <property type="nucleotide sequence ID" value="NZ_JBEZNA010000034.1"/>
</dbReference>
<evidence type="ECO:0000313" key="2">
    <source>
        <dbReference type="Proteomes" id="UP001551584"/>
    </source>
</evidence>
<dbReference type="EMBL" id="JBEZNA010000034">
    <property type="protein sequence ID" value="MEU9578823.1"/>
    <property type="molecule type" value="Genomic_DNA"/>
</dbReference>
<proteinExistence type="predicted"/>
<organism evidence="1 2">
    <name type="scientific">Streptomyces chilikensis</name>
    <dbReference type="NCBI Taxonomy" id="1194079"/>
    <lineage>
        <taxon>Bacteria</taxon>
        <taxon>Bacillati</taxon>
        <taxon>Actinomycetota</taxon>
        <taxon>Actinomycetes</taxon>
        <taxon>Kitasatosporales</taxon>
        <taxon>Streptomycetaceae</taxon>
        <taxon>Streptomyces</taxon>
    </lineage>
</organism>
<accession>A0ABV3ERT7</accession>
<sequence>MSDHEALRPNWRELFEHLQNTSGHLRGLDDDLFAPDDAEEPYDTLLLAGSAAVATEGLAKALAEESALYTPQEAAAVAATLHAVIESSISSLRGLQEAVTRIADRGDIDLPEPSGWVAPEDENAADALDRLGTAAEQLVTGLDYLPHAVKPLNETLCRVVLPQTVHENMAAITLELGDLATLNECDEGQHRETKGDGCGCTIHVLHEGELYYLDYNGFDWNLVPDSRGTVLPDGGKQWTNNDFINLDLTNPLASPAHVSQAVKTALGLPA</sequence>
<name>A0ABV3ERT7_9ACTN</name>
<keyword evidence="2" id="KW-1185">Reference proteome</keyword>
<protein>
    <submittedName>
        <fullName evidence="1">Uncharacterized protein</fullName>
    </submittedName>
</protein>
<evidence type="ECO:0000313" key="1">
    <source>
        <dbReference type="EMBL" id="MEU9578823.1"/>
    </source>
</evidence>